<evidence type="ECO:0000256" key="7">
    <source>
        <dbReference type="ARBA" id="ARBA00049183"/>
    </source>
</evidence>
<dbReference type="EMBL" id="OAOQ01000004">
    <property type="protein sequence ID" value="SNX69600.1"/>
    <property type="molecule type" value="Genomic_DNA"/>
</dbReference>
<dbReference type="Gene3D" id="3.40.50.2000">
    <property type="entry name" value="Glycogen Phosphorylase B"/>
    <property type="match status" value="1"/>
</dbReference>
<keyword evidence="11" id="KW-1185">Reference proteome</keyword>
<keyword evidence="8" id="KW-0472">Membrane</keyword>
<comment type="pathway">
    <text evidence="2 8">Bacterial outer membrane biogenesis; LPS core biosynthesis.</text>
</comment>
<dbReference type="GO" id="GO:0043842">
    <property type="term" value="F:Kdo transferase activity"/>
    <property type="evidence" value="ECO:0007669"/>
    <property type="project" value="UniProtKB-EC"/>
</dbReference>
<evidence type="ECO:0000259" key="9">
    <source>
        <dbReference type="Pfam" id="PF04413"/>
    </source>
</evidence>
<evidence type="ECO:0000256" key="4">
    <source>
        <dbReference type="ARBA" id="ARBA00019077"/>
    </source>
</evidence>
<evidence type="ECO:0000256" key="8">
    <source>
        <dbReference type="RuleBase" id="RU365103"/>
    </source>
</evidence>
<dbReference type="AlphaFoldDB" id="A0A285CPU1"/>
<evidence type="ECO:0000256" key="2">
    <source>
        <dbReference type="ARBA" id="ARBA00004713"/>
    </source>
</evidence>
<dbReference type="InterPro" id="IPR038107">
    <property type="entry name" value="Glycos_transf_N_sf"/>
</dbReference>
<protein>
    <recommendedName>
        <fullName evidence="4 8">3-deoxy-D-manno-octulosonic acid transferase</fullName>
        <shortName evidence="8">Kdo transferase</shortName>
        <ecNumber evidence="3 8">2.4.99.12</ecNumber>
    </recommendedName>
    <alternativeName>
        <fullName evidence="6 8">Lipid IV(A) 3-deoxy-D-manno-octulosonic acid transferase</fullName>
    </alternativeName>
</protein>
<accession>A0A285CPU1</accession>
<comment type="catalytic activity">
    <reaction evidence="7 8">
        <text>lipid IVA (E. coli) + CMP-3-deoxy-beta-D-manno-octulosonate = alpha-Kdo-(2-&gt;6)-lipid IVA (E. coli) + CMP + H(+)</text>
        <dbReference type="Rhea" id="RHEA:28066"/>
        <dbReference type="ChEBI" id="CHEBI:15378"/>
        <dbReference type="ChEBI" id="CHEBI:58603"/>
        <dbReference type="ChEBI" id="CHEBI:60364"/>
        <dbReference type="ChEBI" id="CHEBI:60377"/>
        <dbReference type="ChEBI" id="CHEBI:85987"/>
        <dbReference type="EC" id="2.4.99.12"/>
    </reaction>
</comment>
<feature type="domain" description="3-deoxy-D-manno-octulosonic-acid transferase N-terminal" evidence="9">
    <location>
        <begin position="22"/>
        <end position="174"/>
    </location>
</feature>
<comment type="similarity">
    <text evidence="8">Belongs to the glycosyltransferase group 1 family.</text>
</comment>
<organism evidence="10 11">
    <name type="scientific">Cereibacter ovatus</name>
    <dbReference type="NCBI Taxonomy" id="439529"/>
    <lineage>
        <taxon>Bacteria</taxon>
        <taxon>Pseudomonadati</taxon>
        <taxon>Pseudomonadota</taxon>
        <taxon>Alphaproteobacteria</taxon>
        <taxon>Rhodobacterales</taxon>
        <taxon>Paracoccaceae</taxon>
        <taxon>Cereibacter</taxon>
    </lineage>
</organism>
<name>A0A285CPU1_9RHOB</name>
<dbReference type="Proteomes" id="UP000219467">
    <property type="component" value="Unassembled WGS sequence"/>
</dbReference>
<evidence type="ECO:0000313" key="11">
    <source>
        <dbReference type="Proteomes" id="UP000219467"/>
    </source>
</evidence>
<sequence>MTQAFGLPLGPVGGVARPPRPAGKLVWLHAPTPEAARPMAELGRRILLDEGFPVLLTSPVAVGAGSDLIVQAVPADTLAEVRAFLDHWRPDAAFMAEGELRPTLIEQTSERLIPLALIDGVAPRVLAGRERWWPGQIRGLLSRFRHIFAVDEDAARAFRRAGSPPDITQVAGRLEDGSLALPCTEAERAALARLLATRPVWLAAGIPEPEEAAVIAAHHSALKLAHRLLLIVVPKDADRAAPLAARMEDEGWTVARRSADEEPDAETEVFMADGTAELGLWYRLAPVTWLGGSLTEGCVRDPLEAASLGSAIIHGPRPGPHGATFARLRKARGAMVVPSAADLPEALSDLLAPDRAARLAHAGWAVASDGTDVTDRIVALVGRLVDAAP</sequence>
<gene>
    <name evidence="10" type="ORF">SAMN05878503_104121</name>
</gene>
<dbReference type="PANTHER" id="PTHR42755:SF1">
    <property type="entry name" value="3-DEOXY-D-MANNO-OCTULOSONIC ACID TRANSFERASE, MITOCHONDRIAL-RELATED"/>
    <property type="match status" value="1"/>
</dbReference>
<dbReference type="OrthoDB" id="9789797at2"/>
<dbReference type="Gene3D" id="3.40.50.11720">
    <property type="entry name" value="3-Deoxy-D-manno-octulosonic-acid transferase, N-terminal domain"/>
    <property type="match status" value="1"/>
</dbReference>
<evidence type="ECO:0000313" key="10">
    <source>
        <dbReference type="EMBL" id="SNX69600.1"/>
    </source>
</evidence>
<keyword evidence="8" id="KW-1003">Cell membrane</keyword>
<keyword evidence="8" id="KW-0448">Lipopolysaccharide biosynthesis</keyword>
<dbReference type="GO" id="GO:0009244">
    <property type="term" value="P:lipopolysaccharide core region biosynthetic process"/>
    <property type="evidence" value="ECO:0007669"/>
    <property type="project" value="UniProtKB-UniRule"/>
</dbReference>
<dbReference type="EC" id="2.4.99.12" evidence="3 8"/>
<dbReference type="GO" id="GO:0009245">
    <property type="term" value="P:lipid A biosynthetic process"/>
    <property type="evidence" value="ECO:0007669"/>
    <property type="project" value="TreeGrafter"/>
</dbReference>
<keyword evidence="5 8" id="KW-0808">Transferase</keyword>
<dbReference type="Pfam" id="PF04413">
    <property type="entry name" value="Glycos_transf_N"/>
    <property type="match status" value="1"/>
</dbReference>
<evidence type="ECO:0000256" key="6">
    <source>
        <dbReference type="ARBA" id="ARBA00031445"/>
    </source>
</evidence>
<dbReference type="InterPro" id="IPR039901">
    <property type="entry name" value="Kdotransferase"/>
</dbReference>
<comment type="subcellular location">
    <subcellularLocation>
        <location evidence="8">Cell membrane</location>
    </subcellularLocation>
</comment>
<reference evidence="11" key="1">
    <citation type="submission" date="2017-08" db="EMBL/GenBank/DDBJ databases">
        <authorList>
            <person name="Varghese N."/>
            <person name="Submissions S."/>
        </authorList>
    </citation>
    <scope>NUCLEOTIDE SEQUENCE [LARGE SCALE GENOMIC DNA]</scope>
    <source>
        <strain evidence="11">JA234</strain>
    </source>
</reference>
<dbReference type="PANTHER" id="PTHR42755">
    <property type="entry name" value="3-DEOXY-MANNO-OCTULOSONATE CYTIDYLYLTRANSFERASE"/>
    <property type="match status" value="1"/>
</dbReference>
<comment type="function">
    <text evidence="1 8">Involved in lipopolysaccharide (LPS) biosynthesis. Catalyzes the transfer of 3-deoxy-D-manno-octulosonate (Kdo) residue(s) from CMP-Kdo to lipid IV(A), the tetraacyldisaccharide-1,4'-bisphosphate precursor of lipid A.</text>
</comment>
<dbReference type="RefSeq" id="WP_097029937.1">
    <property type="nucleotide sequence ID" value="NZ_OAOQ01000004.1"/>
</dbReference>
<dbReference type="UniPathway" id="UPA00958"/>
<proteinExistence type="inferred from homology"/>
<dbReference type="InterPro" id="IPR007507">
    <property type="entry name" value="Glycos_transf_N"/>
</dbReference>
<dbReference type="GO" id="GO:0005886">
    <property type="term" value="C:plasma membrane"/>
    <property type="evidence" value="ECO:0007669"/>
    <property type="project" value="UniProtKB-SubCell"/>
</dbReference>
<evidence type="ECO:0000256" key="5">
    <source>
        <dbReference type="ARBA" id="ARBA00022679"/>
    </source>
</evidence>
<evidence type="ECO:0000256" key="3">
    <source>
        <dbReference type="ARBA" id="ARBA00012621"/>
    </source>
</evidence>
<evidence type="ECO:0000256" key="1">
    <source>
        <dbReference type="ARBA" id="ARBA00003394"/>
    </source>
</evidence>